<gene>
    <name evidence="1" type="ORF">LCGC14_2477170</name>
</gene>
<dbReference type="AlphaFoldDB" id="A0A0F9BWK7"/>
<dbReference type="EMBL" id="LAZR01038934">
    <property type="protein sequence ID" value="KKL18272.1"/>
    <property type="molecule type" value="Genomic_DNA"/>
</dbReference>
<evidence type="ECO:0000313" key="1">
    <source>
        <dbReference type="EMBL" id="KKL18272.1"/>
    </source>
</evidence>
<protein>
    <submittedName>
        <fullName evidence="1">Uncharacterized protein</fullName>
    </submittedName>
</protein>
<organism evidence="1">
    <name type="scientific">marine sediment metagenome</name>
    <dbReference type="NCBI Taxonomy" id="412755"/>
    <lineage>
        <taxon>unclassified sequences</taxon>
        <taxon>metagenomes</taxon>
        <taxon>ecological metagenomes</taxon>
    </lineage>
</organism>
<proteinExistence type="predicted"/>
<comment type="caution">
    <text evidence="1">The sequence shown here is derived from an EMBL/GenBank/DDBJ whole genome shotgun (WGS) entry which is preliminary data.</text>
</comment>
<reference evidence="1" key="1">
    <citation type="journal article" date="2015" name="Nature">
        <title>Complex archaea that bridge the gap between prokaryotes and eukaryotes.</title>
        <authorList>
            <person name="Spang A."/>
            <person name="Saw J.H."/>
            <person name="Jorgensen S.L."/>
            <person name="Zaremba-Niedzwiedzka K."/>
            <person name="Martijn J."/>
            <person name="Lind A.E."/>
            <person name="van Eijk R."/>
            <person name="Schleper C."/>
            <person name="Guy L."/>
            <person name="Ettema T.J."/>
        </authorList>
    </citation>
    <scope>NUCLEOTIDE SEQUENCE</scope>
</reference>
<name>A0A0F9BWK7_9ZZZZ</name>
<sequence length="228" mass="24345">AAPAGASSIIVTLDRGDPMSLDEYKHGYIYVNDAAGEGYMYDVVGHPGGGGEDTTKKIDIKDPVVVALTTSSQATLTKNIYDGVNRPYGDPWDIIAGVAPVSIPAEHYFWCQVQGPAVVLQEGGLFAGRGVMLSQRKSGAVEVLKQVIPVLSGSAGRELRGGASPKEVPTYTQKAVDIRHITDYPFDPVDPEVLTKFSGQATIPERVLGYCINPRVGTEHALIYLTLS</sequence>
<accession>A0A0F9BWK7</accession>
<feature type="non-terminal residue" evidence="1">
    <location>
        <position position="1"/>
    </location>
</feature>